<gene>
    <name evidence="1" type="ORF">RHMOL_Rhmol09G0177600</name>
</gene>
<protein>
    <submittedName>
        <fullName evidence="1">Uncharacterized protein</fullName>
    </submittedName>
</protein>
<evidence type="ECO:0000313" key="1">
    <source>
        <dbReference type="EMBL" id="KAI8539370.1"/>
    </source>
</evidence>
<reference evidence="1" key="1">
    <citation type="submission" date="2022-02" db="EMBL/GenBank/DDBJ databases">
        <title>Plant Genome Project.</title>
        <authorList>
            <person name="Zhang R.-G."/>
        </authorList>
    </citation>
    <scope>NUCLEOTIDE SEQUENCE</scope>
    <source>
        <strain evidence="1">AT1</strain>
    </source>
</reference>
<evidence type="ECO:0000313" key="2">
    <source>
        <dbReference type="Proteomes" id="UP001062846"/>
    </source>
</evidence>
<sequence>MGSCEVTQYSYSKYGTGSGDNQDCAQTIEKERDDHEAVETLNVFCAEAAGVALVGWGFPKLGGASGEKIVKKLMKAPGKDFLIFREKFELNPAAYFRSLRN</sequence>
<comment type="caution">
    <text evidence="1">The sequence shown here is derived from an EMBL/GenBank/DDBJ whole genome shotgun (WGS) entry which is preliminary data.</text>
</comment>
<keyword evidence="2" id="KW-1185">Reference proteome</keyword>
<dbReference type="EMBL" id="CM046396">
    <property type="protein sequence ID" value="KAI8539370.1"/>
    <property type="molecule type" value="Genomic_DNA"/>
</dbReference>
<accession>A0ACC0MET1</accession>
<proteinExistence type="predicted"/>
<organism evidence="1 2">
    <name type="scientific">Rhododendron molle</name>
    <name type="common">Chinese azalea</name>
    <name type="synonym">Azalea mollis</name>
    <dbReference type="NCBI Taxonomy" id="49168"/>
    <lineage>
        <taxon>Eukaryota</taxon>
        <taxon>Viridiplantae</taxon>
        <taxon>Streptophyta</taxon>
        <taxon>Embryophyta</taxon>
        <taxon>Tracheophyta</taxon>
        <taxon>Spermatophyta</taxon>
        <taxon>Magnoliopsida</taxon>
        <taxon>eudicotyledons</taxon>
        <taxon>Gunneridae</taxon>
        <taxon>Pentapetalae</taxon>
        <taxon>asterids</taxon>
        <taxon>Ericales</taxon>
        <taxon>Ericaceae</taxon>
        <taxon>Ericoideae</taxon>
        <taxon>Rhodoreae</taxon>
        <taxon>Rhododendron</taxon>
    </lineage>
</organism>
<dbReference type="Proteomes" id="UP001062846">
    <property type="component" value="Chromosome 9"/>
</dbReference>
<name>A0ACC0MET1_RHOML</name>